<feature type="region of interest" description="Disordered" evidence="1">
    <location>
        <begin position="210"/>
        <end position="233"/>
    </location>
</feature>
<reference evidence="3" key="1">
    <citation type="journal article" date="2013" name="Nature">
        <title>Draft genome of the wheat A-genome progenitor Triticum urartu.</title>
        <authorList>
            <person name="Ling H.Q."/>
            <person name="Zhao S."/>
            <person name="Liu D."/>
            <person name="Wang J."/>
            <person name="Sun H."/>
            <person name="Zhang C."/>
            <person name="Fan H."/>
            <person name="Li D."/>
            <person name="Dong L."/>
            <person name="Tao Y."/>
            <person name="Gao C."/>
            <person name="Wu H."/>
            <person name="Li Y."/>
            <person name="Cui Y."/>
            <person name="Guo X."/>
            <person name="Zheng S."/>
            <person name="Wang B."/>
            <person name="Yu K."/>
            <person name="Liang Q."/>
            <person name="Yang W."/>
            <person name="Lou X."/>
            <person name="Chen J."/>
            <person name="Feng M."/>
            <person name="Jian J."/>
            <person name="Zhang X."/>
            <person name="Luo G."/>
            <person name="Jiang Y."/>
            <person name="Liu J."/>
            <person name="Wang Z."/>
            <person name="Sha Y."/>
            <person name="Zhang B."/>
            <person name="Wu H."/>
            <person name="Tang D."/>
            <person name="Shen Q."/>
            <person name="Xue P."/>
            <person name="Zou S."/>
            <person name="Wang X."/>
            <person name="Liu X."/>
            <person name="Wang F."/>
            <person name="Yang Y."/>
            <person name="An X."/>
            <person name="Dong Z."/>
            <person name="Zhang K."/>
            <person name="Zhang X."/>
            <person name="Luo M.C."/>
            <person name="Dvorak J."/>
            <person name="Tong Y."/>
            <person name="Wang J."/>
            <person name="Yang H."/>
            <person name="Li Z."/>
            <person name="Wang D."/>
            <person name="Zhang A."/>
            <person name="Wang J."/>
        </authorList>
    </citation>
    <scope>NUCLEOTIDE SEQUENCE</scope>
    <source>
        <strain evidence="3">cv. G1812</strain>
    </source>
</reference>
<sequence length="278" mass="29519">MPAVAAGETAGEDAVVPVLGEALDLVLLAAELHLEHLGHVARGLLGVAGDQRRIARRLRHHHPPAVGEDGWDGAHHEDDAPHVVSLRRDRGHGVFRVRRRVEARLERGGDDQGDNATCEDAKPFHGKHGRDEAPARPLVGVLGNDGRGERIVSADADAEPEPEEAERGHDAVGRVPERQAGEEGAHDHEHDGLAVELLPADLVAEPAKQELAHDHAAEGDAVDGRLDPAGEHPGLSLARDLVIDASEELGDQGDAEDVVGVGEEAHAGDHHRPRVVPL</sequence>
<evidence type="ECO:0000313" key="2">
    <source>
        <dbReference type="EnsemblPlants" id="TuG1812G0600002615.01.T01.cds254410"/>
    </source>
</evidence>
<proteinExistence type="predicted"/>
<evidence type="ECO:0000313" key="3">
    <source>
        <dbReference type="Proteomes" id="UP000015106"/>
    </source>
</evidence>
<dbReference type="EnsemblPlants" id="TuG1812G0600002615.01.T01">
    <property type="protein sequence ID" value="TuG1812G0600002615.01.T01.cds254410"/>
    <property type="gene ID" value="TuG1812G0600002615.01"/>
</dbReference>
<reference evidence="2" key="3">
    <citation type="submission" date="2022-06" db="UniProtKB">
        <authorList>
            <consortium name="EnsemblPlants"/>
        </authorList>
    </citation>
    <scope>IDENTIFICATION</scope>
</reference>
<dbReference type="Proteomes" id="UP000015106">
    <property type="component" value="Chromosome 6"/>
</dbReference>
<keyword evidence="3" id="KW-1185">Reference proteome</keyword>
<protein>
    <submittedName>
        <fullName evidence="2">Uncharacterized protein</fullName>
    </submittedName>
</protein>
<dbReference type="Gramene" id="TuG1812G0600002615.01.T01">
    <property type="protein sequence ID" value="TuG1812G0600002615.01.T01.cds254410"/>
    <property type="gene ID" value="TuG1812G0600002615.01"/>
</dbReference>
<evidence type="ECO:0000256" key="1">
    <source>
        <dbReference type="SAM" id="MobiDB-lite"/>
    </source>
</evidence>
<feature type="region of interest" description="Disordered" evidence="1">
    <location>
        <begin position="106"/>
        <end position="174"/>
    </location>
</feature>
<feature type="compositionally biased region" description="Basic and acidic residues" evidence="1">
    <location>
        <begin position="165"/>
        <end position="174"/>
    </location>
</feature>
<dbReference type="AlphaFoldDB" id="A0A8R7QPC3"/>
<name>A0A8R7QPC3_TRIUA</name>
<organism evidence="2 3">
    <name type="scientific">Triticum urartu</name>
    <name type="common">Red wild einkorn</name>
    <name type="synonym">Crithodium urartu</name>
    <dbReference type="NCBI Taxonomy" id="4572"/>
    <lineage>
        <taxon>Eukaryota</taxon>
        <taxon>Viridiplantae</taxon>
        <taxon>Streptophyta</taxon>
        <taxon>Embryophyta</taxon>
        <taxon>Tracheophyta</taxon>
        <taxon>Spermatophyta</taxon>
        <taxon>Magnoliopsida</taxon>
        <taxon>Liliopsida</taxon>
        <taxon>Poales</taxon>
        <taxon>Poaceae</taxon>
        <taxon>BOP clade</taxon>
        <taxon>Pooideae</taxon>
        <taxon>Triticodae</taxon>
        <taxon>Triticeae</taxon>
        <taxon>Triticinae</taxon>
        <taxon>Triticum</taxon>
    </lineage>
</organism>
<accession>A0A8R7QPC3</accession>
<reference evidence="2" key="2">
    <citation type="submission" date="2018-03" db="EMBL/GenBank/DDBJ databases">
        <title>The Triticum urartu genome reveals the dynamic nature of wheat genome evolution.</title>
        <authorList>
            <person name="Ling H."/>
            <person name="Ma B."/>
            <person name="Shi X."/>
            <person name="Liu H."/>
            <person name="Dong L."/>
            <person name="Sun H."/>
            <person name="Cao Y."/>
            <person name="Gao Q."/>
            <person name="Zheng S."/>
            <person name="Li Y."/>
            <person name="Yu Y."/>
            <person name="Du H."/>
            <person name="Qi M."/>
            <person name="Li Y."/>
            <person name="Yu H."/>
            <person name="Cui Y."/>
            <person name="Wang N."/>
            <person name="Chen C."/>
            <person name="Wu H."/>
            <person name="Zhao Y."/>
            <person name="Zhang J."/>
            <person name="Li Y."/>
            <person name="Zhou W."/>
            <person name="Zhang B."/>
            <person name="Hu W."/>
            <person name="Eijk M."/>
            <person name="Tang J."/>
            <person name="Witsenboer H."/>
            <person name="Zhao S."/>
            <person name="Li Z."/>
            <person name="Zhang A."/>
            <person name="Wang D."/>
            <person name="Liang C."/>
        </authorList>
    </citation>
    <scope>NUCLEOTIDE SEQUENCE [LARGE SCALE GENOMIC DNA]</scope>
    <source>
        <strain evidence="2">cv. G1812</strain>
    </source>
</reference>
<feature type="compositionally biased region" description="Basic and acidic residues" evidence="1">
    <location>
        <begin position="119"/>
        <end position="134"/>
    </location>
</feature>
<feature type="compositionally biased region" description="Basic and acidic residues" evidence="1">
    <location>
        <begin position="210"/>
        <end position="230"/>
    </location>
</feature>